<dbReference type="RefSeq" id="WP_149812466.1">
    <property type="nucleotide sequence ID" value="NZ_VUKA01000005.1"/>
</dbReference>
<keyword evidence="1" id="KW-1133">Transmembrane helix</keyword>
<organism evidence="2 3">
    <name type="scientific">Teichococcus oryzae</name>
    <dbReference type="NCBI Taxonomy" id="1608942"/>
    <lineage>
        <taxon>Bacteria</taxon>
        <taxon>Pseudomonadati</taxon>
        <taxon>Pseudomonadota</taxon>
        <taxon>Alphaproteobacteria</taxon>
        <taxon>Acetobacterales</taxon>
        <taxon>Roseomonadaceae</taxon>
        <taxon>Roseomonas</taxon>
    </lineage>
</organism>
<protein>
    <submittedName>
        <fullName evidence="2">Uncharacterized protein</fullName>
    </submittedName>
</protein>
<dbReference type="AlphaFoldDB" id="A0A5B2TGC2"/>
<comment type="caution">
    <text evidence="2">The sequence shown here is derived from an EMBL/GenBank/DDBJ whole genome shotgun (WGS) entry which is preliminary data.</text>
</comment>
<keyword evidence="1" id="KW-0472">Membrane</keyword>
<accession>A0A5B2TGC2</accession>
<feature type="transmembrane region" description="Helical" evidence="1">
    <location>
        <begin position="41"/>
        <end position="61"/>
    </location>
</feature>
<sequence>MSGQVMADNAVMREAFHAEESRHRQQDGQRHGDMTPGQMRWLIATLLFLAWIVARSVLRWWPQLLG</sequence>
<reference evidence="2 3" key="1">
    <citation type="journal article" date="2015" name="Int. J. Syst. Evol. Microbiol.">
        <title>Roseomonas oryzae sp. nov., isolated from paddy rhizosphere soil.</title>
        <authorList>
            <person name="Ramaprasad E.V."/>
            <person name="Sasikala Ch."/>
            <person name="Ramana Ch.V."/>
        </authorList>
    </citation>
    <scope>NUCLEOTIDE SEQUENCE [LARGE SCALE GENOMIC DNA]</scope>
    <source>
        <strain evidence="2 3">KCTC 42542</strain>
    </source>
</reference>
<evidence type="ECO:0000313" key="2">
    <source>
        <dbReference type="EMBL" id="KAA2212850.1"/>
    </source>
</evidence>
<name>A0A5B2TGC2_9PROT</name>
<proteinExistence type="predicted"/>
<evidence type="ECO:0000256" key="1">
    <source>
        <dbReference type="SAM" id="Phobius"/>
    </source>
</evidence>
<keyword evidence="3" id="KW-1185">Reference proteome</keyword>
<evidence type="ECO:0000313" key="3">
    <source>
        <dbReference type="Proteomes" id="UP000322110"/>
    </source>
</evidence>
<dbReference type="EMBL" id="VUKA01000005">
    <property type="protein sequence ID" value="KAA2212850.1"/>
    <property type="molecule type" value="Genomic_DNA"/>
</dbReference>
<dbReference type="Proteomes" id="UP000322110">
    <property type="component" value="Unassembled WGS sequence"/>
</dbReference>
<keyword evidence="1" id="KW-0812">Transmembrane</keyword>
<gene>
    <name evidence="2" type="ORF">F0Q34_12015</name>
</gene>